<dbReference type="RefSeq" id="WP_203982023.1">
    <property type="nucleotide sequence ID" value="NZ_BOOU01000004.1"/>
</dbReference>
<evidence type="ECO:0000256" key="3">
    <source>
        <dbReference type="ARBA" id="ARBA00023163"/>
    </source>
</evidence>
<dbReference type="InterPro" id="IPR036390">
    <property type="entry name" value="WH_DNA-bd_sf"/>
</dbReference>
<dbReference type="InterPro" id="IPR045981">
    <property type="entry name" value="DUF5937"/>
</dbReference>
<reference evidence="5" key="1">
    <citation type="submission" date="2021-01" db="EMBL/GenBank/DDBJ databases">
        <title>Whole genome shotgun sequence of Sphaerisporangium rufum NBRC 109079.</title>
        <authorList>
            <person name="Komaki H."/>
            <person name="Tamura T."/>
        </authorList>
    </citation>
    <scope>NUCLEOTIDE SEQUENCE</scope>
    <source>
        <strain evidence="5">NBRC 109079</strain>
    </source>
</reference>
<name>A0A919QY15_9ACTN</name>
<dbReference type="Proteomes" id="UP000655287">
    <property type="component" value="Unassembled WGS sequence"/>
</dbReference>
<feature type="domain" description="HTH arsR-type" evidence="4">
    <location>
        <begin position="250"/>
        <end position="325"/>
    </location>
</feature>
<comment type="caution">
    <text evidence="5">The sequence shown here is derived from an EMBL/GenBank/DDBJ whole genome shotgun (WGS) entry which is preliminary data.</text>
</comment>
<dbReference type="PANTHER" id="PTHR43132:SF8">
    <property type="entry name" value="HTH-TYPE TRANSCRIPTIONAL REGULATOR KMTR"/>
    <property type="match status" value="1"/>
</dbReference>
<dbReference type="CDD" id="cd00090">
    <property type="entry name" value="HTH_ARSR"/>
    <property type="match status" value="1"/>
</dbReference>
<dbReference type="Pfam" id="PF12840">
    <property type="entry name" value="HTH_20"/>
    <property type="match status" value="1"/>
</dbReference>
<dbReference type="InterPro" id="IPR011991">
    <property type="entry name" value="ArsR-like_HTH"/>
</dbReference>
<protein>
    <submittedName>
        <fullName evidence="5">Transcriptional regulator</fullName>
    </submittedName>
</protein>
<evidence type="ECO:0000256" key="1">
    <source>
        <dbReference type="ARBA" id="ARBA00023015"/>
    </source>
</evidence>
<accession>A0A919QY15</accession>
<dbReference type="Pfam" id="PF19361">
    <property type="entry name" value="DUF5937"/>
    <property type="match status" value="1"/>
</dbReference>
<keyword evidence="1" id="KW-0805">Transcription regulation</keyword>
<dbReference type="InterPro" id="IPR051011">
    <property type="entry name" value="Metal_resp_trans_reg"/>
</dbReference>
<sequence>MLRIHFGFEDLARTRLAPGPDVMWELVLSLQLLQNRQGAVVFRGWRDHARRRLGGQAGPLATLAPDSAYFPDFLTPPVRGGHLEESLDTVLSTPRRRLREELGVLARAQRLPGWCARLADGDLETTHRLARAFRAYHAAVIEPYWPAVQAHVAADRARRSHAVVNEGAEALLSDLGPSMRWRSPVLEADYPVDRDLHLDGRGLLLVPAFFCWRTPVTLVDPGLPPVLIYPVSHEITSGPDEPDTGSAAPRTLHALIGGTRARVLGSIEDGCTTTELARRAGTSVPSASQHAATLRDAGLITTQRLGGQVLHSLAPLGDALLLGAARRAERI</sequence>
<organism evidence="5 6">
    <name type="scientific">Sphaerisporangium rufum</name>
    <dbReference type="NCBI Taxonomy" id="1381558"/>
    <lineage>
        <taxon>Bacteria</taxon>
        <taxon>Bacillati</taxon>
        <taxon>Actinomycetota</taxon>
        <taxon>Actinomycetes</taxon>
        <taxon>Streptosporangiales</taxon>
        <taxon>Streptosporangiaceae</taxon>
        <taxon>Sphaerisporangium</taxon>
    </lineage>
</organism>
<evidence type="ECO:0000256" key="2">
    <source>
        <dbReference type="ARBA" id="ARBA00023125"/>
    </source>
</evidence>
<dbReference type="SUPFAM" id="SSF46785">
    <property type="entry name" value="Winged helix' DNA-binding domain"/>
    <property type="match status" value="1"/>
</dbReference>
<evidence type="ECO:0000259" key="4">
    <source>
        <dbReference type="SMART" id="SM00418"/>
    </source>
</evidence>
<keyword evidence="6" id="KW-1185">Reference proteome</keyword>
<dbReference type="EMBL" id="BOOU01000004">
    <property type="protein sequence ID" value="GII75353.1"/>
    <property type="molecule type" value="Genomic_DNA"/>
</dbReference>
<dbReference type="Gene3D" id="1.10.10.10">
    <property type="entry name" value="Winged helix-like DNA-binding domain superfamily/Winged helix DNA-binding domain"/>
    <property type="match status" value="1"/>
</dbReference>
<proteinExistence type="predicted"/>
<dbReference type="GO" id="GO:0003700">
    <property type="term" value="F:DNA-binding transcription factor activity"/>
    <property type="evidence" value="ECO:0007669"/>
    <property type="project" value="InterPro"/>
</dbReference>
<dbReference type="InterPro" id="IPR036388">
    <property type="entry name" value="WH-like_DNA-bd_sf"/>
</dbReference>
<keyword evidence="2" id="KW-0238">DNA-binding</keyword>
<evidence type="ECO:0000313" key="5">
    <source>
        <dbReference type="EMBL" id="GII75353.1"/>
    </source>
</evidence>
<gene>
    <name evidence="5" type="ORF">Sru01_03350</name>
</gene>
<evidence type="ECO:0000313" key="6">
    <source>
        <dbReference type="Proteomes" id="UP000655287"/>
    </source>
</evidence>
<keyword evidence="3" id="KW-0804">Transcription</keyword>
<dbReference type="AlphaFoldDB" id="A0A919QY15"/>
<dbReference type="SMART" id="SM00418">
    <property type="entry name" value="HTH_ARSR"/>
    <property type="match status" value="1"/>
</dbReference>
<dbReference type="PANTHER" id="PTHR43132">
    <property type="entry name" value="ARSENICAL RESISTANCE OPERON REPRESSOR ARSR-RELATED"/>
    <property type="match status" value="1"/>
</dbReference>
<dbReference type="InterPro" id="IPR001845">
    <property type="entry name" value="HTH_ArsR_DNA-bd_dom"/>
</dbReference>
<dbReference type="GO" id="GO:0003677">
    <property type="term" value="F:DNA binding"/>
    <property type="evidence" value="ECO:0007669"/>
    <property type="project" value="UniProtKB-KW"/>
</dbReference>